<dbReference type="InterPro" id="IPR020189">
    <property type="entry name" value="IF5A_C"/>
</dbReference>
<feature type="domain" description="Translation initiation factor 5A C-terminal" evidence="4">
    <location>
        <begin position="1"/>
        <end position="63"/>
    </location>
</feature>
<proteinExistence type="inferred from homology"/>
<feature type="non-terminal residue" evidence="5">
    <location>
        <position position="1"/>
    </location>
</feature>
<dbReference type="CDD" id="cd04468">
    <property type="entry name" value="S1_eIF5A"/>
    <property type="match status" value="1"/>
</dbReference>
<accession>A0A9P5VQH1</accession>
<dbReference type="EMBL" id="JAAAUY010000047">
    <property type="protein sequence ID" value="KAF9336793.1"/>
    <property type="molecule type" value="Genomic_DNA"/>
</dbReference>
<dbReference type="Pfam" id="PF01287">
    <property type="entry name" value="eIF-5a"/>
    <property type="match status" value="1"/>
</dbReference>
<evidence type="ECO:0000256" key="3">
    <source>
        <dbReference type="ARBA" id="ARBA00023071"/>
    </source>
</evidence>
<dbReference type="Gene3D" id="2.40.50.140">
    <property type="entry name" value="Nucleic acid-binding proteins"/>
    <property type="match status" value="1"/>
</dbReference>
<evidence type="ECO:0000259" key="4">
    <source>
        <dbReference type="SMART" id="SM01376"/>
    </source>
</evidence>
<sequence length="69" mass="7474">EFTLLNIDDDFLNLMTADGGNKDDVKLPEGELGDKIQAEFDDGKELLVTIIAAMGEEACISFKEAPKGN</sequence>
<dbReference type="PANTHER" id="PTHR11673">
    <property type="entry name" value="TRANSLATION INITIATION FACTOR 5A FAMILY MEMBER"/>
    <property type="match status" value="1"/>
</dbReference>
<keyword evidence="3" id="KW-0385">Hypusine</keyword>
<comment type="caution">
    <text evidence="5">The sequence shown here is derived from an EMBL/GenBank/DDBJ whole genome shotgun (WGS) entry which is preliminary data.</text>
</comment>
<dbReference type="GO" id="GO:0043022">
    <property type="term" value="F:ribosome binding"/>
    <property type="evidence" value="ECO:0007669"/>
    <property type="project" value="InterPro"/>
</dbReference>
<dbReference type="InterPro" id="IPR001884">
    <property type="entry name" value="IF5A-like"/>
</dbReference>
<protein>
    <submittedName>
        <fullName evidence="5">Eukaryotic translation initiation factor 5A</fullName>
    </submittedName>
</protein>
<dbReference type="GO" id="GO:0003743">
    <property type="term" value="F:translation initiation factor activity"/>
    <property type="evidence" value="ECO:0007669"/>
    <property type="project" value="UniProtKB-KW"/>
</dbReference>
<organism evidence="5 6">
    <name type="scientific">Podila minutissima</name>
    <dbReference type="NCBI Taxonomy" id="64525"/>
    <lineage>
        <taxon>Eukaryota</taxon>
        <taxon>Fungi</taxon>
        <taxon>Fungi incertae sedis</taxon>
        <taxon>Mucoromycota</taxon>
        <taxon>Mortierellomycotina</taxon>
        <taxon>Mortierellomycetes</taxon>
        <taxon>Mortierellales</taxon>
        <taxon>Mortierellaceae</taxon>
        <taxon>Podila</taxon>
    </lineage>
</organism>
<comment type="similarity">
    <text evidence="1">Belongs to the eIF-5A family.</text>
</comment>
<dbReference type="FunFam" id="2.40.50.140:FF:000034">
    <property type="entry name" value="Eukaryotic translation initiation factor 5A"/>
    <property type="match status" value="1"/>
</dbReference>
<dbReference type="SUPFAM" id="SSF50249">
    <property type="entry name" value="Nucleic acid-binding proteins"/>
    <property type="match status" value="1"/>
</dbReference>
<keyword evidence="5" id="KW-0396">Initiation factor</keyword>
<dbReference type="GO" id="GO:0003746">
    <property type="term" value="F:translation elongation factor activity"/>
    <property type="evidence" value="ECO:0007669"/>
    <property type="project" value="InterPro"/>
</dbReference>
<reference evidence="5" key="1">
    <citation type="journal article" date="2020" name="Fungal Divers.">
        <title>Resolving the Mortierellaceae phylogeny through synthesis of multi-gene phylogenetics and phylogenomics.</title>
        <authorList>
            <person name="Vandepol N."/>
            <person name="Liber J."/>
            <person name="Desiro A."/>
            <person name="Na H."/>
            <person name="Kennedy M."/>
            <person name="Barry K."/>
            <person name="Grigoriev I.V."/>
            <person name="Miller A.N."/>
            <person name="O'Donnell K."/>
            <person name="Stajich J.E."/>
            <person name="Bonito G."/>
        </authorList>
    </citation>
    <scope>NUCLEOTIDE SEQUENCE</scope>
    <source>
        <strain evidence="5">NVP1</strain>
    </source>
</reference>
<dbReference type="GO" id="GO:0045905">
    <property type="term" value="P:positive regulation of translational termination"/>
    <property type="evidence" value="ECO:0007669"/>
    <property type="project" value="InterPro"/>
</dbReference>
<keyword evidence="6" id="KW-1185">Reference proteome</keyword>
<evidence type="ECO:0000313" key="5">
    <source>
        <dbReference type="EMBL" id="KAF9336793.1"/>
    </source>
</evidence>
<dbReference type="InterPro" id="IPR012340">
    <property type="entry name" value="NA-bd_OB-fold"/>
</dbReference>
<dbReference type="AlphaFoldDB" id="A0A9P5VQH1"/>
<evidence type="ECO:0000256" key="2">
    <source>
        <dbReference type="ARBA" id="ARBA00022917"/>
    </source>
</evidence>
<name>A0A9P5VQH1_9FUNG</name>
<evidence type="ECO:0000313" key="6">
    <source>
        <dbReference type="Proteomes" id="UP000696485"/>
    </source>
</evidence>
<keyword evidence="2" id="KW-0648">Protein biosynthesis</keyword>
<dbReference type="GO" id="GO:0045901">
    <property type="term" value="P:positive regulation of translational elongation"/>
    <property type="evidence" value="ECO:0007669"/>
    <property type="project" value="InterPro"/>
</dbReference>
<evidence type="ECO:0000256" key="1">
    <source>
        <dbReference type="ARBA" id="ARBA00006016"/>
    </source>
</evidence>
<gene>
    <name evidence="5" type="primary">TIF51_2</name>
    <name evidence="5" type="ORF">BG006_007441</name>
</gene>
<dbReference type="GO" id="GO:0003723">
    <property type="term" value="F:RNA binding"/>
    <property type="evidence" value="ECO:0007669"/>
    <property type="project" value="InterPro"/>
</dbReference>
<dbReference type="Proteomes" id="UP000696485">
    <property type="component" value="Unassembled WGS sequence"/>
</dbReference>
<dbReference type="SMART" id="SM01376">
    <property type="entry name" value="eIF-5a"/>
    <property type="match status" value="1"/>
</dbReference>